<evidence type="ECO:0000256" key="2">
    <source>
        <dbReference type="ARBA" id="ARBA00022448"/>
    </source>
</evidence>
<evidence type="ECO:0000313" key="5">
    <source>
        <dbReference type="Proteomes" id="UP000481033"/>
    </source>
</evidence>
<keyword evidence="2" id="KW-0813">Transport</keyword>
<keyword evidence="3" id="KW-0732">Signal</keyword>
<dbReference type="Proteomes" id="UP000481033">
    <property type="component" value="Unassembled WGS sequence"/>
</dbReference>
<dbReference type="Pfam" id="PF01547">
    <property type="entry name" value="SBP_bac_1"/>
    <property type="match status" value="1"/>
</dbReference>
<gene>
    <name evidence="4" type="ORF">DXZ20_09890</name>
</gene>
<protein>
    <submittedName>
        <fullName evidence="4">Extracellular solute-binding protein</fullName>
    </submittedName>
</protein>
<evidence type="ECO:0000256" key="1">
    <source>
        <dbReference type="ARBA" id="ARBA00008520"/>
    </source>
</evidence>
<dbReference type="PANTHER" id="PTHR43649">
    <property type="entry name" value="ARABINOSE-BINDING PROTEIN-RELATED"/>
    <property type="match status" value="1"/>
</dbReference>
<dbReference type="RefSeq" id="WP_163697871.1">
    <property type="nucleotide sequence ID" value="NZ_QXHD01000004.1"/>
</dbReference>
<organism evidence="4 5">
    <name type="scientific">Adonisia turfae CCMR0081</name>
    <dbReference type="NCBI Taxonomy" id="2292702"/>
    <lineage>
        <taxon>Bacteria</taxon>
        <taxon>Bacillati</taxon>
        <taxon>Cyanobacteriota</taxon>
        <taxon>Adonisia</taxon>
        <taxon>Adonisia turfae</taxon>
    </lineage>
</organism>
<evidence type="ECO:0000313" key="4">
    <source>
        <dbReference type="EMBL" id="NEZ55977.1"/>
    </source>
</evidence>
<dbReference type="AlphaFoldDB" id="A0A6M0RIA0"/>
<dbReference type="InterPro" id="IPR050490">
    <property type="entry name" value="Bact_solute-bd_prot1"/>
</dbReference>
<evidence type="ECO:0000256" key="3">
    <source>
        <dbReference type="ARBA" id="ARBA00022729"/>
    </source>
</evidence>
<reference evidence="4 5" key="1">
    <citation type="journal article" date="2020" name="Microb. Ecol.">
        <title>Ecogenomics of the Marine Benthic Filamentous Cyanobacterium Adonisia.</title>
        <authorList>
            <person name="Walter J.M."/>
            <person name="Coutinho F.H."/>
            <person name="Leomil L."/>
            <person name="Hargreaves P.I."/>
            <person name="Campeao M.E."/>
            <person name="Vieira V.V."/>
            <person name="Silva B.S."/>
            <person name="Fistarol G.O."/>
            <person name="Salomon P.S."/>
            <person name="Sawabe T."/>
            <person name="Mino S."/>
            <person name="Hosokawa M."/>
            <person name="Miyashita H."/>
            <person name="Maruyama F."/>
            <person name="van Verk M.C."/>
            <person name="Dutilh B.E."/>
            <person name="Thompson C.C."/>
            <person name="Thompson F.L."/>
        </authorList>
    </citation>
    <scope>NUCLEOTIDE SEQUENCE [LARGE SCALE GENOMIC DNA]</scope>
    <source>
        <strain evidence="4 5">CCMR0081</strain>
    </source>
</reference>
<comment type="similarity">
    <text evidence="1">Belongs to the bacterial solute-binding protein 1 family.</text>
</comment>
<comment type="caution">
    <text evidence="4">The sequence shown here is derived from an EMBL/GenBank/DDBJ whole genome shotgun (WGS) entry which is preliminary data.</text>
</comment>
<keyword evidence="5" id="KW-1185">Reference proteome</keyword>
<dbReference type="InterPro" id="IPR006059">
    <property type="entry name" value="SBP"/>
</dbReference>
<dbReference type="PANTHER" id="PTHR43649:SF34">
    <property type="entry name" value="ABC TRANSPORTER PERIPLASMIC-BINDING PROTEIN YCJN-RELATED"/>
    <property type="match status" value="1"/>
</dbReference>
<dbReference type="EMBL" id="QXHD01000004">
    <property type="protein sequence ID" value="NEZ55977.1"/>
    <property type="molecule type" value="Genomic_DNA"/>
</dbReference>
<dbReference type="Gene3D" id="3.40.190.10">
    <property type="entry name" value="Periplasmic binding protein-like II"/>
    <property type="match status" value="2"/>
</dbReference>
<proteinExistence type="inferred from homology"/>
<sequence>MVDGINVRSKSLTKRWFKLLILAIAAQVLCLVLWGVTWPKPPATELSFVVPQDEVQPWETVITGFEKKYPNIRIHLVTDLEIGYTTDQRKAIYTADFQASVAQYDLVYMDIVWPLQFAEHLRDLTPYVQKDHLDLSDFLASDVAAGQLDSSLYRLPMRADVGVLYYRQDLLKQAGMTLPQTLDELSQAVDTLKSSINTGYLWQGSRYEGLIANFAEVMDGLGAQWIEPETDNVGLDTPQAIASANLLKQLIQQRISPDEVITYTEKDGLQRFLEGQTVFLRGWPYFWEEIQQSDLAGKVAIALPFAFNNTPGIGCRGGWGFGIAQNAAHPTEAWTAIKYFTSAAAQKQFVLASGFLPSRASLFQDPEIVAKYPQMPQLLGYLENSSTFRPFIKEYGAASEILQTALGDVLSGQQSAETAMKWAQAETEKLLRPVSQGD</sequence>
<accession>A0A6M0RIA0</accession>
<dbReference type="SUPFAM" id="SSF53850">
    <property type="entry name" value="Periplasmic binding protein-like II"/>
    <property type="match status" value="1"/>
</dbReference>
<name>A0A6M0RIA0_9CYAN</name>